<evidence type="ECO:0000256" key="1">
    <source>
        <dbReference type="SAM" id="MobiDB-lite"/>
    </source>
</evidence>
<accession>A0A1H3I0S6</accession>
<evidence type="ECO:0000313" key="3">
    <source>
        <dbReference type="EMBL" id="SDY21317.1"/>
    </source>
</evidence>
<dbReference type="Proteomes" id="UP000199286">
    <property type="component" value="Unassembled WGS sequence"/>
</dbReference>
<evidence type="ECO:0000256" key="2">
    <source>
        <dbReference type="SAM" id="SignalP"/>
    </source>
</evidence>
<gene>
    <name evidence="3" type="ORF">SAMN05444340_104287</name>
</gene>
<feature type="signal peptide" evidence="2">
    <location>
        <begin position="1"/>
        <end position="27"/>
    </location>
</feature>
<dbReference type="AlphaFoldDB" id="A0A1H3I0S6"/>
<sequence>MTPARRARAIGLTALLALGACTQSAMAPRETAVSPAPRPSGLRPPPAPAPEPAPTGQRSSNSRALATYYARVQNDLLVRGLMRTDGGGPDTQFTDTMLVRNFEAIALREEYARGEGLRPSEGEASVIKKWVQPVRISPEFGASVPPDLRTVARNELGVYARRLAGITGHSISLSESAPNFHVLFVGEDERNGIVPRIRALVPEADPRTLRLFDDLPRSIHCLVIAFSDRLGSFEYARAVAVIRAEHPDLLRQSCIHEEIAQGLGLANDSPRARPSIFNDDDEFALLTEHDAMLLEILYDPALRPGMTPEQALPIVRSLATELVEGGGT</sequence>
<keyword evidence="2" id="KW-0732">Signal</keyword>
<evidence type="ECO:0000313" key="4">
    <source>
        <dbReference type="Proteomes" id="UP000199286"/>
    </source>
</evidence>
<organism evidence="3 4">
    <name type="scientific">Citreimonas salinaria</name>
    <dbReference type="NCBI Taxonomy" id="321339"/>
    <lineage>
        <taxon>Bacteria</taxon>
        <taxon>Pseudomonadati</taxon>
        <taxon>Pseudomonadota</taxon>
        <taxon>Alphaproteobacteria</taxon>
        <taxon>Rhodobacterales</taxon>
        <taxon>Roseobacteraceae</taxon>
        <taxon>Citreimonas</taxon>
    </lineage>
</organism>
<proteinExistence type="predicted"/>
<reference evidence="3 4" key="1">
    <citation type="submission" date="2016-10" db="EMBL/GenBank/DDBJ databases">
        <authorList>
            <person name="de Groot N.N."/>
        </authorList>
    </citation>
    <scope>NUCLEOTIDE SEQUENCE [LARGE SCALE GENOMIC DNA]</scope>
    <source>
        <strain evidence="3 4">DSM 26880</strain>
    </source>
</reference>
<dbReference type="Pfam" id="PF11150">
    <property type="entry name" value="DUF2927"/>
    <property type="match status" value="1"/>
</dbReference>
<keyword evidence="4" id="KW-1185">Reference proteome</keyword>
<feature type="compositionally biased region" description="Pro residues" evidence="1">
    <location>
        <begin position="36"/>
        <end position="53"/>
    </location>
</feature>
<dbReference type="InterPro" id="IPR021323">
    <property type="entry name" value="DUF2927"/>
</dbReference>
<dbReference type="RefSeq" id="WP_177177846.1">
    <property type="nucleotide sequence ID" value="NZ_FNPF01000004.1"/>
</dbReference>
<feature type="chain" id="PRO_5011496259" description="DUF2927 domain-containing protein" evidence="2">
    <location>
        <begin position="28"/>
        <end position="328"/>
    </location>
</feature>
<dbReference type="STRING" id="321339.SAMN05444340_104287"/>
<protein>
    <recommendedName>
        <fullName evidence="5">DUF2927 domain-containing protein</fullName>
    </recommendedName>
</protein>
<feature type="region of interest" description="Disordered" evidence="1">
    <location>
        <begin position="28"/>
        <end position="62"/>
    </location>
</feature>
<evidence type="ECO:0008006" key="5">
    <source>
        <dbReference type="Google" id="ProtNLM"/>
    </source>
</evidence>
<dbReference type="EMBL" id="FNPF01000004">
    <property type="protein sequence ID" value="SDY21317.1"/>
    <property type="molecule type" value="Genomic_DNA"/>
</dbReference>
<name>A0A1H3I0S6_9RHOB</name>
<dbReference type="PROSITE" id="PS51257">
    <property type="entry name" value="PROKAR_LIPOPROTEIN"/>
    <property type="match status" value="1"/>
</dbReference>